<reference evidence="1 2" key="1">
    <citation type="submission" date="2019-12" db="EMBL/GenBank/DDBJ databases">
        <title>Litoreibacter badius sp. nov., a novel bacteriochlorophyll a-containing bacterium in the genus Litoreibacter.</title>
        <authorList>
            <person name="Kanamuro M."/>
            <person name="Takabe Y."/>
            <person name="Mori K."/>
            <person name="Takaichi S."/>
            <person name="Hanada S."/>
        </authorList>
    </citation>
    <scope>NUCLEOTIDE SEQUENCE [LARGE SCALE GENOMIC DNA]</scope>
    <source>
        <strain evidence="1 2">K6</strain>
    </source>
</reference>
<dbReference type="Proteomes" id="UP000436822">
    <property type="component" value="Unassembled WGS sequence"/>
</dbReference>
<comment type="caution">
    <text evidence="1">The sequence shown here is derived from an EMBL/GenBank/DDBJ whole genome shotgun (WGS) entry which is preliminary data.</text>
</comment>
<accession>A0A6N6JHK9</accession>
<dbReference type="EMBL" id="BLJE01000003">
    <property type="protein sequence ID" value="GFE65736.1"/>
    <property type="molecule type" value="Genomic_DNA"/>
</dbReference>
<dbReference type="Gene3D" id="3.40.50.300">
    <property type="entry name" value="P-loop containing nucleotide triphosphate hydrolases"/>
    <property type="match status" value="1"/>
</dbReference>
<protein>
    <recommendedName>
        <fullName evidence="3">AAA domain-containing protein</fullName>
    </recommendedName>
</protein>
<dbReference type="RefSeq" id="WP_207710139.1">
    <property type="nucleotide sequence ID" value="NZ_BLJE01000003.1"/>
</dbReference>
<name>A0A6N6JHK9_9RHOB</name>
<dbReference type="InterPro" id="IPR027417">
    <property type="entry name" value="P-loop_NTPase"/>
</dbReference>
<dbReference type="AlphaFoldDB" id="A0A6N6JHK9"/>
<evidence type="ECO:0008006" key="3">
    <source>
        <dbReference type="Google" id="ProtNLM"/>
    </source>
</evidence>
<gene>
    <name evidence="1" type="ORF">KIN_28100</name>
</gene>
<keyword evidence="2" id="KW-1185">Reference proteome</keyword>
<evidence type="ECO:0000313" key="2">
    <source>
        <dbReference type="Proteomes" id="UP000436822"/>
    </source>
</evidence>
<proteinExistence type="predicted"/>
<evidence type="ECO:0000313" key="1">
    <source>
        <dbReference type="EMBL" id="GFE65736.1"/>
    </source>
</evidence>
<organism evidence="1 2">
    <name type="scientific">Litoreibacter roseus</name>
    <dbReference type="NCBI Taxonomy" id="2601869"/>
    <lineage>
        <taxon>Bacteria</taxon>
        <taxon>Pseudomonadati</taxon>
        <taxon>Pseudomonadota</taxon>
        <taxon>Alphaproteobacteria</taxon>
        <taxon>Rhodobacterales</taxon>
        <taxon>Roseobacteraceae</taxon>
        <taxon>Litoreibacter</taxon>
    </lineage>
</organism>
<sequence length="178" mass="20923">MTIGQELEKRTGYKLFHNHVAIEMVAPYFSYGSPQGRGLVKKVRRAFFDAFAADKERGYILTFVWAFDEPGEREYIEGIAEQFLAAGHDIFWVELEATFEERLIRNRTENRLAYKPTKRDVDWSDTHIREVEERYRFNSVKGELAYDNYLRVENTQLSAREVVDQICTVFDFVGKETT</sequence>